<evidence type="ECO:0000313" key="4">
    <source>
        <dbReference type="EMBL" id="ORE85008.1"/>
    </source>
</evidence>
<evidence type="ECO:0000259" key="3">
    <source>
        <dbReference type="Pfam" id="PF00817"/>
    </source>
</evidence>
<dbReference type="EMBL" id="AQQV01000006">
    <property type="protein sequence ID" value="ORE85008.1"/>
    <property type="molecule type" value="Genomic_DNA"/>
</dbReference>
<evidence type="ECO:0000256" key="2">
    <source>
        <dbReference type="ARBA" id="ARBA00022763"/>
    </source>
</evidence>
<comment type="caution">
    <text evidence="4">The sequence shown here is derived from an EMBL/GenBank/DDBJ whole genome shotgun (WGS) entry which is preliminary data.</text>
</comment>
<dbReference type="SUPFAM" id="SSF56672">
    <property type="entry name" value="DNA/RNA polymerases"/>
    <property type="match status" value="1"/>
</dbReference>
<evidence type="ECO:0000313" key="5">
    <source>
        <dbReference type="Proteomes" id="UP000192342"/>
    </source>
</evidence>
<evidence type="ECO:0000256" key="1">
    <source>
        <dbReference type="ARBA" id="ARBA00010945"/>
    </source>
</evidence>
<proteinExistence type="inferred from homology"/>
<name>A0A1Y1S9Q9_9GAMM</name>
<protein>
    <recommendedName>
        <fullName evidence="3">UmuC domain-containing protein</fullName>
    </recommendedName>
</protein>
<feature type="domain" description="UmuC" evidence="3">
    <location>
        <begin position="27"/>
        <end position="140"/>
    </location>
</feature>
<dbReference type="STRING" id="1317117.ATO7_16030"/>
<reference evidence="4 5" key="1">
    <citation type="submission" date="2013-04" db="EMBL/GenBank/DDBJ databases">
        <title>Oceanococcus atlanticus 22II-S10r2 Genome Sequencing.</title>
        <authorList>
            <person name="Lai Q."/>
            <person name="Li G."/>
            <person name="Shao Z."/>
        </authorList>
    </citation>
    <scope>NUCLEOTIDE SEQUENCE [LARGE SCALE GENOMIC DNA]</scope>
    <source>
        <strain evidence="4 5">22II-S10r2</strain>
    </source>
</reference>
<dbReference type="Pfam" id="PF00817">
    <property type="entry name" value="IMS"/>
    <property type="match status" value="1"/>
</dbReference>
<organism evidence="4 5">
    <name type="scientific">Oceanococcus atlanticus</name>
    <dbReference type="NCBI Taxonomy" id="1317117"/>
    <lineage>
        <taxon>Bacteria</taxon>
        <taxon>Pseudomonadati</taxon>
        <taxon>Pseudomonadota</taxon>
        <taxon>Gammaproteobacteria</taxon>
        <taxon>Chromatiales</taxon>
        <taxon>Oceanococcaceae</taxon>
        <taxon>Oceanococcus</taxon>
    </lineage>
</organism>
<keyword evidence="5" id="KW-1185">Reference proteome</keyword>
<accession>A0A1Y1S9Q9</accession>
<dbReference type="Gene3D" id="3.30.70.270">
    <property type="match status" value="1"/>
</dbReference>
<dbReference type="InterPro" id="IPR043128">
    <property type="entry name" value="Rev_trsase/Diguanyl_cyclase"/>
</dbReference>
<dbReference type="PANTHER" id="PTHR35369:SF2">
    <property type="entry name" value="BLR3025 PROTEIN"/>
    <property type="match status" value="1"/>
</dbReference>
<dbReference type="CDD" id="cd03468">
    <property type="entry name" value="PolY_like"/>
    <property type="match status" value="1"/>
</dbReference>
<comment type="similarity">
    <text evidence="1">Belongs to the DNA polymerase type-Y family.</text>
</comment>
<dbReference type="Proteomes" id="UP000192342">
    <property type="component" value="Unassembled WGS sequence"/>
</dbReference>
<sequence length="461" mass="51980">MCLHLPQLPLEALPSAQPEQARVVLDSQQRVFRLDPHAQAAGIRCGMTLSSARGILPQLLSQPREEHQEREVLRSLAAWAMQFSSRISLSGSDALLLEIGGSLRLFGGLDALCQRIATGLDELGYSASPGIAPTPRGAEVLAHGDNPQPALDMAQLQQQIQTLPLAGLNWDARSLKRLDAIGISRIGQCLALPRDGFRRRYGAAHLKDLDRLTGRSADPRALYEPPPTFDRSLDVIGDMTDISYLLPGFEHLFSLLQAELQGRDRGVQRLHIEMRHRAHPPSRIDMGMQRANCDAAHWLNLLNEHLQRHPLVAPVRTISVRAQDFVEPARQQQDLWQNHNLEQRQLVLERLTARLGPAALYALQACATHVPECASQRAAAGQGQALVQTETPRPLWLLPSPQRIEFSHLQLCSRAERLESGWWDAHCQRDYYRARDRLNRQLWVYRDHQQPSHWYIHGFFA</sequence>
<dbReference type="InterPro" id="IPR001126">
    <property type="entry name" value="UmuC"/>
</dbReference>
<dbReference type="PANTHER" id="PTHR35369">
    <property type="entry name" value="BLR3025 PROTEIN-RELATED"/>
    <property type="match status" value="1"/>
</dbReference>
<dbReference type="Gene3D" id="3.40.1170.60">
    <property type="match status" value="1"/>
</dbReference>
<dbReference type="AlphaFoldDB" id="A0A1Y1S9Q9"/>
<keyword evidence="2" id="KW-0227">DNA damage</keyword>
<dbReference type="GO" id="GO:0006281">
    <property type="term" value="P:DNA repair"/>
    <property type="evidence" value="ECO:0007669"/>
    <property type="project" value="InterPro"/>
</dbReference>
<dbReference type="InterPro" id="IPR050356">
    <property type="entry name" value="SulA_CellDiv_inhibitor"/>
</dbReference>
<dbReference type="InterPro" id="IPR043502">
    <property type="entry name" value="DNA/RNA_pol_sf"/>
</dbReference>
<gene>
    <name evidence="4" type="ORF">ATO7_16030</name>
</gene>